<reference evidence="2 3" key="1">
    <citation type="journal article" date="2012" name="Genome Biol.">
        <title>Genome and low-iron response of an oceanic diatom adapted to chronic iron limitation.</title>
        <authorList>
            <person name="Lommer M."/>
            <person name="Specht M."/>
            <person name="Roy A.S."/>
            <person name="Kraemer L."/>
            <person name="Andreson R."/>
            <person name="Gutowska M.A."/>
            <person name="Wolf J."/>
            <person name="Bergner S.V."/>
            <person name="Schilhabel M.B."/>
            <person name="Klostermeier U.C."/>
            <person name="Beiko R.G."/>
            <person name="Rosenstiel P."/>
            <person name="Hippler M."/>
            <person name="Laroche J."/>
        </authorList>
    </citation>
    <scope>NUCLEOTIDE SEQUENCE [LARGE SCALE GENOMIC DNA]</scope>
    <source>
        <strain evidence="2 3">CCMP1005</strain>
    </source>
</reference>
<organism evidence="2 3">
    <name type="scientific">Thalassiosira oceanica</name>
    <name type="common">Marine diatom</name>
    <dbReference type="NCBI Taxonomy" id="159749"/>
    <lineage>
        <taxon>Eukaryota</taxon>
        <taxon>Sar</taxon>
        <taxon>Stramenopiles</taxon>
        <taxon>Ochrophyta</taxon>
        <taxon>Bacillariophyta</taxon>
        <taxon>Coscinodiscophyceae</taxon>
        <taxon>Thalassiosirophycidae</taxon>
        <taxon>Thalassiosirales</taxon>
        <taxon>Thalassiosiraceae</taxon>
        <taxon>Thalassiosira</taxon>
    </lineage>
</organism>
<comment type="caution">
    <text evidence="2">The sequence shown here is derived from an EMBL/GenBank/DDBJ whole genome shotgun (WGS) entry which is preliminary data.</text>
</comment>
<feature type="compositionally biased region" description="Low complexity" evidence="1">
    <location>
        <begin position="116"/>
        <end position="129"/>
    </location>
</feature>
<protein>
    <submittedName>
        <fullName evidence="2">Uncharacterized protein</fullName>
    </submittedName>
</protein>
<evidence type="ECO:0000313" key="2">
    <source>
        <dbReference type="EMBL" id="EJK68746.1"/>
    </source>
</evidence>
<evidence type="ECO:0000313" key="3">
    <source>
        <dbReference type="Proteomes" id="UP000266841"/>
    </source>
</evidence>
<feature type="compositionally biased region" description="Basic residues" evidence="1">
    <location>
        <begin position="87"/>
        <end position="101"/>
    </location>
</feature>
<name>K0T634_THAOC</name>
<feature type="compositionally biased region" description="Gly residues" evidence="1">
    <location>
        <begin position="76"/>
        <end position="86"/>
    </location>
</feature>
<feature type="region of interest" description="Disordered" evidence="1">
    <location>
        <begin position="53"/>
        <end position="179"/>
    </location>
</feature>
<evidence type="ECO:0000256" key="1">
    <source>
        <dbReference type="SAM" id="MobiDB-lite"/>
    </source>
</evidence>
<sequence length="219" mass="22840">MSCCRRGLDGGDPYGIEVTVPSEDGEDGSEVGARLSSALTSIERRVGERVASAMTGDGDGEGGGGDGCKGFAVEPGRGGSCGGRGASGRRRPSRGHMHSRPCRAPCEEELEDRGTASRTTETGTAPTTRIVSIASGPSDFSADSDGSCRTPPTDATWRPPRSRRRTSGRNDAGARSALSRAVREELADWGNGFEYNVVFVGTADGERVLAPVIELFSTI</sequence>
<dbReference type="Proteomes" id="UP000266841">
    <property type="component" value="Unassembled WGS sequence"/>
</dbReference>
<dbReference type="AlphaFoldDB" id="K0T634"/>
<feature type="region of interest" description="Disordered" evidence="1">
    <location>
        <begin position="1"/>
        <end position="33"/>
    </location>
</feature>
<keyword evidence="3" id="KW-1185">Reference proteome</keyword>
<dbReference type="EMBL" id="AGNL01010893">
    <property type="protein sequence ID" value="EJK68746.1"/>
    <property type="molecule type" value="Genomic_DNA"/>
</dbReference>
<gene>
    <name evidence="2" type="ORF">THAOC_10049</name>
</gene>
<proteinExistence type="predicted"/>
<accession>K0T634</accession>